<name>C5KNK9_PERM5</name>
<dbReference type="InParanoid" id="C5KNK9"/>
<protein>
    <submittedName>
        <fullName evidence="1">Uncharacterized protein</fullName>
    </submittedName>
</protein>
<keyword evidence="2" id="KW-1185">Reference proteome</keyword>
<sequence>MNAQSSLSQSASAFLDKNVPLKLPSNDELEEMVMTYSRRLTEDSQWVTVDAENLDATLRSRKVLADESVLRSNFDTLKIGDSVLRYNYNRNKLDPYWNATVYKVISIRGQVAAISSDPLRSQPFFEYIGNLKRIDVQSVAPECCLCLLIS</sequence>
<dbReference type="EMBL" id="GG674619">
    <property type="protein sequence ID" value="EER13933.1"/>
    <property type="molecule type" value="Genomic_DNA"/>
</dbReference>
<dbReference type="RefSeq" id="XP_002782138.1">
    <property type="nucleotide sequence ID" value="XM_002782092.1"/>
</dbReference>
<dbReference type="AlphaFoldDB" id="C5KNK9"/>
<proteinExistence type="predicted"/>
<dbReference type="Proteomes" id="UP000007800">
    <property type="component" value="Unassembled WGS sequence"/>
</dbReference>
<gene>
    <name evidence="1" type="ORF">Pmar_PMAR011375</name>
</gene>
<dbReference type="GeneID" id="9059648"/>
<dbReference type="OrthoDB" id="479855at2759"/>
<accession>C5KNK9</accession>
<reference evidence="1 2" key="1">
    <citation type="submission" date="2008-07" db="EMBL/GenBank/DDBJ databases">
        <authorList>
            <person name="El-Sayed N."/>
            <person name="Caler E."/>
            <person name="Inman J."/>
            <person name="Amedeo P."/>
            <person name="Hass B."/>
            <person name="Wortman J."/>
        </authorList>
    </citation>
    <scope>NUCLEOTIDE SEQUENCE [LARGE SCALE GENOMIC DNA]</scope>
    <source>
        <strain evidence="2">ATCC 50983 / TXsc</strain>
    </source>
</reference>
<evidence type="ECO:0000313" key="2">
    <source>
        <dbReference type="Proteomes" id="UP000007800"/>
    </source>
</evidence>
<organism evidence="2">
    <name type="scientific">Perkinsus marinus (strain ATCC 50983 / TXsc)</name>
    <dbReference type="NCBI Taxonomy" id="423536"/>
    <lineage>
        <taxon>Eukaryota</taxon>
        <taxon>Sar</taxon>
        <taxon>Alveolata</taxon>
        <taxon>Perkinsozoa</taxon>
        <taxon>Perkinsea</taxon>
        <taxon>Perkinsida</taxon>
        <taxon>Perkinsidae</taxon>
        <taxon>Perkinsus</taxon>
    </lineage>
</organism>
<evidence type="ECO:0000313" key="1">
    <source>
        <dbReference type="EMBL" id="EER13933.1"/>
    </source>
</evidence>